<keyword evidence="9 11" id="KW-0472">Membrane</keyword>
<feature type="domain" description="TonB-dependent receptor plug" evidence="15">
    <location>
        <begin position="51"/>
        <end position="161"/>
    </location>
</feature>
<proteinExistence type="inferred from homology"/>
<comment type="caution">
    <text evidence="16">The sequence shown here is derived from an EMBL/GenBank/DDBJ whole genome shotgun (WGS) entry which is preliminary data.</text>
</comment>
<dbReference type="Pfam" id="PF00593">
    <property type="entry name" value="TonB_dep_Rec_b-barrel"/>
    <property type="match status" value="1"/>
</dbReference>
<evidence type="ECO:0000259" key="15">
    <source>
        <dbReference type="Pfam" id="PF07715"/>
    </source>
</evidence>
<evidence type="ECO:0000256" key="9">
    <source>
        <dbReference type="ARBA" id="ARBA00023136"/>
    </source>
</evidence>
<dbReference type="PANTHER" id="PTHR32552:SF81">
    <property type="entry name" value="TONB-DEPENDENT OUTER MEMBRANE RECEPTOR"/>
    <property type="match status" value="1"/>
</dbReference>
<keyword evidence="2 11" id="KW-0813">Transport</keyword>
<keyword evidence="5 11" id="KW-0812">Transmembrane</keyword>
<keyword evidence="7" id="KW-0406">Ion transport</keyword>
<keyword evidence="10 11" id="KW-0998">Cell outer membrane</keyword>
<keyword evidence="16" id="KW-0675">Receptor</keyword>
<feature type="domain" description="TonB-dependent receptor-like beta-barrel" evidence="14">
    <location>
        <begin position="307"/>
        <end position="743"/>
    </location>
</feature>
<feature type="chain" id="PRO_5013013764" evidence="13">
    <location>
        <begin position="24"/>
        <end position="842"/>
    </location>
</feature>
<evidence type="ECO:0000256" key="4">
    <source>
        <dbReference type="ARBA" id="ARBA00022496"/>
    </source>
</evidence>
<comment type="subcellular location">
    <subcellularLocation>
        <location evidence="1 11">Cell outer membrane</location>
        <topology evidence="1 11">Multi-pass membrane protein</topology>
    </subcellularLocation>
</comment>
<dbReference type="InterPro" id="IPR012910">
    <property type="entry name" value="Plug_dom"/>
</dbReference>
<dbReference type="PANTHER" id="PTHR32552">
    <property type="entry name" value="FERRICHROME IRON RECEPTOR-RELATED"/>
    <property type="match status" value="1"/>
</dbReference>
<dbReference type="GO" id="GO:0006826">
    <property type="term" value="P:iron ion transport"/>
    <property type="evidence" value="ECO:0007669"/>
    <property type="project" value="UniProtKB-KW"/>
</dbReference>
<dbReference type="GO" id="GO:0009279">
    <property type="term" value="C:cell outer membrane"/>
    <property type="evidence" value="ECO:0007669"/>
    <property type="project" value="UniProtKB-SubCell"/>
</dbReference>
<feature type="signal peptide" evidence="13">
    <location>
        <begin position="1"/>
        <end position="23"/>
    </location>
</feature>
<evidence type="ECO:0000256" key="6">
    <source>
        <dbReference type="ARBA" id="ARBA00023004"/>
    </source>
</evidence>
<dbReference type="PROSITE" id="PS52016">
    <property type="entry name" value="TONB_DEPENDENT_REC_3"/>
    <property type="match status" value="1"/>
</dbReference>
<name>A0A292ZFR6_SPHSA</name>
<keyword evidence="3 11" id="KW-1134">Transmembrane beta strand</keyword>
<dbReference type="InterPro" id="IPR000531">
    <property type="entry name" value="Beta-barrel_TonB"/>
</dbReference>
<evidence type="ECO:0000256" key="11">
    <source>
        <dbReference type="PROSITE-ProRule" id="PRU01360"/>
    </source>
</evidence>
<gene>
    <name evidence="16" type="ORF">SFOMI_2294</name>
</gene>
<organism evidence="16 17">
    <name type="scientific">Sphingobium fuliginis (strain ATCC 27551)</name>
    <dbReference type="NCBI Taxonomy" id="336203"/>
    <lineage>
        <taxon>Bacteria</taxon>
        <taxon>Pseudomonadati</taxon>
        <taxon>Pseudomonadota</taxon>
        <taxon>Alphaproteobacteria</taxon>
        <taxon>Sphingomonadales</taxon>
        <taxon>Sphingomonadaceae</taxon>
        <taxon>Sphingobium</taxon>
    </lineage>
</organism>
<dbReference type="SUPFAM" id="SSF56935">
    <property type="entry name" value="Porins"/>
    <property type="match status" value="1"/>
</dbReference>
<evidence type="ECO:0000256" key="1">
    <source>
        <dbReference type="ARBA" id="ARBA00004571"/>
    </source>
</evidence>
<dbReference type="InterPro" id="IPR039426">
    <property type="entry name" value="TonB-dep_rcpt-like"/>
</dbReference>
<evidence type="ECO:0000256" key="12">
    <source>
        <dbReference type="RuleBase" id="RU003357"/>
    </source>
</evidence>
<dbReference type="RefSeq" id="WP_099185842.1">
    <property type="nucleotide sequence ID" value="NZ_BEWI01000031.1"/>
</dbReference>
<reference evidence="16 17" key="1">
    <citation type="journal article" date="2013" name="Biodegradation">
        <title>Occurrence of 4-tert-butylphenol (4-t-BP) biodegradation in an aquatic sample caused by the presence of Spirodela polyrrhiza and isolation of a 4-t-BP-utilizing bacterium.</title>
        <authorList>
            <person name="Ogata Y."/>
            <person name="Toyama T."/>
            <person name="Yu N."/>
            <person name="Wang X."/>
            <person name="Sei K."/>
            <person name="Ike M."/>
        </authorList>
    </citation>
    <scope>NUCLEOTIDE SEQUENCE [LARGE SCALE GENOMIC DNA]</scope>
    <source>
        <strain evidence="16 17">OMI</strain>
    </source>
</reference>
<evidence type="ECO:0000256" key="7">
    <source>
        <dbReference type="ARBA" id="ARBA00023065"/>
    </source>
</evidence>
<dbReference type="Gene3D" id="2.40.170.20">
    <property type="entry name" value="TonB-dependent receptor, beta-barrel domain"/>
    <property type="match status" value="1"/>
</dbReference>
<reference evidence="16 17" key="2">
    <citation type="journal article" date="2013" name="Environ. Sci. Technol.">
        <title>The 4-tert-butylphenol-utilizing bacterium Sphingobium fuliginis OMI can degrade bisphenols via phenolic ring hydroxylation and meta-cleavage pathway.</title>
        <authorList>
            <person name="Ogata Y."/>
            <person name="Goda S."/>
            <person name="Toyama T."/>
            <person name="Sei K."/>
            <person name="Ike M."/>
        </authorList>
    </citation>
    <scope>NUCLEOTIDE SEQUENCE [LARGE SCALE GENOMIC DNA]</scope>
    <source>
        <strain evidence="16 17">OMI</strain>
    </source>
</reference>
<keyword evidence="8 12" id="KW-0798">TonB box</keyword>
<dbReference type="Pfam" id="PF07715">
    <property type="entry name" value="Plug"/>
    <property type="match status" value="1"/>
</dbReference>
<dbReference type="InterPro" id="IPR037066">
    <property type="entry name" value="Plug_dom_sf"/>
</dbReference>
<evidence type="ECO:0000313" key="16">
    <source>
        <dbReference type="EMBL" id="GAY21741.1"/>
    </source>
</evidence>
<evidence type="ECO:0000259" key="14">
    <source>
        <dbReference type="Pfam" id="PF00593"/>
    </source>
</evidence>
<evidence type="ECO:0000256" key="13">
    <source>
        <dbReference type="SAM" id="SignalP"/>
    </source>
</evidence>
<keyword evidence="13" id="KW-0732">Signal</keyword>
<evidence type="ECO:0000256" key="8">
    <source>
        <dbReference type="ARBA" id="ARBA00023077"/>
    </source>
</evidence>
<dbReference type="EMBL" id="BEWI01000031">
    <property type="protein sequence ID" value="GAY21741.1"/>
    <property type="molecule type" value="Genomic_DNA"/>
</dbReference>
<keyword evidence="6" id="KW-0408">Iron</keyword>
<sequence>MIRKSIFLTSTIFTLSAAASAHAQQTPQFDSGSARSDADIIVTATRREERLQDVPIAVTALGGETLRNRGVASVLDLGTSVPGLAVISSQGTEMSVAMFIRGFGSGDSSQGTQDLPVALYIDGVNIPRSQVSGIDLVTPERIEVLRGPQGQLFGRNAHSGAVQIVSKRPSGELQGDFSAGLGTYNTVQAKGRLDLPEIAGFKFQLSGNYRRHDGYINNPFNPNYTNATIAVDPESHTKFVNKNFNGDFFALETYGGRIAIERDFGDLNAFYSYDNTWAEDDQGYNVLYRSKDATPTIFNGFSSTQLGDISFGNFSGPGGSFVPFTQPLQGKNYPRNAAYGIPRIPFINKAHGHIFNLTYQLSDNLTLKALTGQRTISRKGGNILNASISSVMVGQHEYIKSDMFSQEFQAIYTTENFNLTTGALYFEEDVIQEITSHYAFNCLFGPTAGPSCVPGSSQATTVPNPNAFGPNNFKRSFSDTKAYGLYAQGTYTIGPVDVTAGLRYSNDTKKGTRTIDRLQGIDEANGLGLAIRNRFHTSRVDPALTVKYNLNQDVNAYVRYAVGYRDGGSSVRSTTFTAFDEDEMRSWEIGFKSQFWNRRITFNAAAFDNTIKDPQISIQEDPLGDVTLTNFINSPVDRKIKGFELELSANILRGLTLSGNYTYLKSNKLLVGYNISNATSFVPNATFSPTSGLIPDAATIAAHPGSQILLIGPLGTPKHSVTINADYVLPAGGSDILLHFDWTKTTKLLSGSPEITKTNINPDGSFTPLSGFNPGARTDRANARIAFRRIPLLNSSTTGEFSLWVKNLFDHVDRAFGFASGVNGPSIPQPPRTMGADFRVQF</sequence>
<evidence type="ECO:0000256" key="3">
    <source>
        <dbReference type="ARBA" id="ARBA00022452"/>
    </source>
</evidence>
<dbReference type="AlphaFoldDB" id="A0A292ZFR6"/>
<evidence type="ECO:0000256" key="10">
    <source>
        <dbReference type="ARBA" id="ARBA00023237"/>
    </source>
</evidence>
<dbReference type="InterPro" id="IPR036942">
    <property type="entry name" value="Beta-barrel_TonB_sf"/>
</dbReference>
<comment type="similarity">
    <text evidence="11 12">Belongs to the TonB-dependent receptor family.</text>
</comment>
<evidence type="ECO:0000313" key="17">
    <source>
        <dbReference type="Proteomes" id="UP000221538"/>
    </source>
</evidence>
<keyword evidence="4" id="KW-0410">Iron transport</keyword>
<dbReference type="Proteomes" id="UP000221538">
    <property type="component" value="Unassembled WGS sequence"/>
</dbReference>
<accession>A0A292ZFR6</accession>
<evidence type="ECO:0000256" key="2">
    <source>
        <dbReference type="ARBA" id="ARBA00022448"/>
    </source>
</evidence>
<evidence type="ECO:0000256" key="5">
    <source>
        <dbReference type="ARBA" id="ARBA00022692"/>
    </source>
</evidence>
<dbReference type="Gene3D" id="2.170.130.10">
    <property type="entry name" value="TonB-dependent receptor, plug domain"/>
    <property type="match status" value="1"/>
</dbReference>
<protein>
    <submittedName>
        <fullName evidence="16">Outer membrane receptor protein</fullName>
    </submittedName>
</protein>